<keyword evidence="2" id="KW-1185">Reference proteome</keyword>
<protein>
    <submittedName>
        <fullName evidence="1">Uncharacterized protein</fullName>
    </submittedName>
</protein>
<comment type="caution">
    <text evidence="1">The sequence shown here is derived from an EMBL/GenBank/DDBJ whole genome shotgun (WGS) entry which is preliminary data.</text>
</comment>
<organism evidence="1 2">
    <name type="scientific">Camellia lanceoleosa</name>
    <dbReference type="NCBI Taxonomy" id="1840588"/>
    <lineage>
        <taxon>Eukaryota</taxon>
        <taxon>Viridiplantae</taxon>
        <taxon>Streptophyta</taxon>
        <taxon>Embryophyta</taxon>
        <taxon>Tracheophyta</taxon>
        <taxon>Spermatophyta</taxon>
        <taxon>Magnoliopsida</taxon>
        <taxon>eudicotyledons</taxon>
        <taxon>Gunneridae</taxon>
        <taxon>Pentapetalae</taxon>
        <taxon>asterids</taxon>
        <taxon>Ericales</taxon>
        <taxon>Theaceae</taxon>
        <taxon>Camellia</taxon>
    </lineage>
</organism>
<sequence length="227" mass="24497">MSTRPSKILAKAKKVWVKAKEEWVKAKEEWPIKALAKALAPLAKALSPRARALAPLAEALAPGNISKSRETNLIVATLIATVAFAAGITMPGGYIVDNKDPNQGMAILTRKKAFKAFVITDTIALTLSIFAVLSHLGTMTDHPILLKRQLALAVTCTTYAMIAMFLAFITGTYAVLASSSLSIFVCVIPSILLVIHLTYSHIYFPLLISEDIQPFSPPLSPPSEQNV</sequence>
<accession>A0ACC0HKV0</accession>
<gene>
    <name evidence="1" type="ORF">LOK49_LG06G02818</name>
</gene>
<reference evidence="1 2" key="1">
    <citation type="journal article" date="2022" name="Plant J.">
        <title>Chromosome-level genome of Camellia lanceoleosa provides a valuable resource for understanding genome evolution and self-incompatibility.</title>
        <authorList>
            <person name="Gong W."/>
            <person name="Xiao S."/>
            <person name="Wang L."/>
            <person name="Liao Z."/>
            <person name="Chang Y."/>
            <person name="Mo W."/>
            <person name="Hu G."/>
            <person name="Li W."/>
            <person name="Zhao G."/>
            <person name="Zhu H."/>
            <person name="Hu X."/>
            <person name="Ji K."/>
            <person name="Xiang X."/>
            <person name="Song Q."/>
            <person name="Yuan D."/>
            <person name="Jin S."/>
            <person name="Zhang L."/>
        </authorList>
    </citation>
    <scope>NUCLEOTIDE SEQUENCE [LARGE SCALE GENOMIC DNA]</scope>
    <source>
        <strain evidence="1">SQ_2022a</strain>
    </source>
</reference>
<name>A0ACC0HKV0_9ERIC</name>
<proteinExistence type="predicted"/>
<evidence type="ECO:0000313" key="1">
    <source>
        <dbReference type="EMBL" id="KAI8012596.1"/>
    </source>
</evidence>
<dbReference type="EMBL" id="CM045762">
    <property type="protein sequence ID" value="KAI8012596.1"/>
    <property type="molecule type" value="Genomic_DNA"/>
</dbReference>
<evidence type="ECO:0000313" key="2">
    <source>
        <dbReference type="Proteomes" id="UP001060215"/>
    </source>
</evidence>
<dbReference type="Proteomes" id="UP001060215">
    <property type="component" value="Chromosome 5"/>
</dbReference>